<proteinExistence type="inferred from homology"/>
<reference evidence="3" key="1">
    <citation type="submission" date="2024-01" db="EMBL/GenBank/DDBJ databases">
        <title>Genome sequence of Mycoplasma ciconiae type strain DSM 25251.</title>
        <authorList>
            <person name="Spergser J."/>
        </authorList>
    </citation>
    <scope>NUCLEOTIDE SEQUENCE [LARGE SCALE GENOMIC DNA]</scope>
    <source>
        <strain evidence="3">DSM 25251</strain>
    </source>
</reference>
<comment type="caution">
    <text evidence="3">The sequence shown here is derived from an EMBL/GenBank/DDBJ whole genome shotgun (WGS) entry which is preliminary data.</text>
</comment>
<comment type="similarity">
    <text evidence="1">Belongs to the free Met sulfoxide reductase family.</text>
</comment>
<evidence type="ECO:0000313" key="3">
    <source>
        <dbReference type="EMBL" id="MEE3928127.1"/>
    </source>
</evidence>
<organism evidence="3 4">
    <name type="scientific">Mycoplasmopsis ciconiae</name>
    <dbReference type="NCBI Taxonomy" id="561067"/>
    <lineage>
        <taxon>Bacteria</taxon>
        <taxon>Bacillati</taxon>
        <taxon>Mycoplasmatota</taxon>
        <taxon>Mycoplasmoidales</taxon>
        <taxon>Metamycoplasmataceae</taxon>
        <taxon>Mycoplasmopsis</taxon>
    </lineage>
</organism>
<dbReference type="Pfam" id="PF01590">
    <property type="entry name" value="GAF"/>
    <property type="match status" value="1"/>
</dbReference>
<gene>
    <name evidence="3" type="ORF">V2E24_00865</name>
</gene>
<dbReference type="PANTHER" id="PTHR21021:SF15">
    <property type="entry name" value="FREE METHIONINE-R-SULFOXIDE REDUCTASE"/>
    <property type="match status" value="1"/>
</dbReference>
<dbReference type="PROSITE" id="PS01320">
    <property type="entry name" value="UPF0067"/>
    <property type="match status" value="1"/>
</dbReference>
<evidence type="ECO:0000259" key="2">
    <source>
        <dbReference type="Pfam" id="PF01590"/>
    </source>
</evidence>
<dbReference type="InterPro" id="IPR003018">
    <property type="entry name" value="GAF"/>
</dbReference>
<dbReference type="InterPro" id="IPR000614">
    <property type="entry name" value="FRMsr_CS"/>
</dbReference>
<evidence type="ECO:0000256" key="1">
    <source>
        <dbReference type="ARBA" id="ARBA00038454"/>
    </source>
</evidence>
<dbReference type="Gene3D" id="3.30.450.40">
    <property type="match status" value="1"/>
</dbReference>
<dbReference type="SUPFAM" id="SSF55781">
    <property type="entry name" value="GAF domain-like"/>
    <property type="match status" value="1"/>
</dbReference>
<dbReference type="InterPro" id="IPR051330">
    <property type="entry name" value="Phosphatase_reg/MetRdx"/>
</dbReference>
<dbReference type="RefSeq" id="WP_330500539.1">
    <property type="nucleotide sequence ID" value="NZ_JAZDWZ010000002.1"/>
</dbReference>
<dbReference type="PANTHER" id="PTHR21021">
    <property type="entry name" value="GAF/PUTATIVE CYTOSKELETAL PROTEIN"/>
    <property type="match status" value="1"/>
</dbReference>
<name>A0ABU7MKS1_9BACT</name>
<dbReference type="Proteomes" id="UP001344817">
    <property type="component" value="Unassembled WGS sequence"/>
</dbReference>
<keyword evidence="4" id="KW-1185">Reference proteome</keyword>
<dbReference type="EMBL" id="JAZDWZ010000002">
    <property type="protein sequence ID" value="MEE3928127.1"/>
    <property type="molecule type" value="Genomic_DNA"/>
</dbReference>
<sequence>MKKEYELLIQDEVRVISLLANTSAFIMEKVKDLNWVGFYTADNNVLYLNAFQGKVACSVIPFERGVCGKAATTQKVINVPDVHKFDDHIACDSASNSELVIPLVHQGITYALLDIDSPKLNRFDKNLEQELVEIVQILYKKIDSLITAKDKLWNN</sequence>
<dbReference type="InterPro" id="IPR029016">
    <property type="entry name" value="GAF-like_dom_sf"/>
</dbReference>
<accession>A0ABU7MKS1</accession>
<feature type="domain" description="GAF" evidence="2">
    <location>
        <begin position="34"/>
        <end position="133"/>
    </location>
</feature>
<evidence type="ECO:0000313" key="4">
    <source>
        <dbReference type="Proteomes" id="UP001344817"/>
    </source>
</evidence>
<protein>
    <submittedName>
        <fullName evidence="3">GAF domain-containing protein</fullName>
    </submittedName>
</protein>